<dbReference type="Pfam" id="PF04012">
    <property type="entry name" value="PspA_IM30"/>
    <property type="match status" value="1"/>
</dbReference>
<name>A0ABW8KDI8_9GAMM</name>
<evidence type="ECO:0000256" key="2">
    <source>
        <dbReference type="SAM" id="Coils"/>
    </source>
</evidence>
<dbReference type="InterPro" id="IPR007157">
    <property type="entry name" value="PspA_VIPP1"/>
</dbReference>
<dbReference type="EMBL" id="JADIKL010000002">
    <property type="protein sequence ID" value="MFK2930096.1"/>
    <property type="molecule type" value="Genomic_DNA"/>
</dbReference>
<keyword evidence="2" id="KW-0175">Coiled coil</keyword>
<sequence>MAIIEKLITLVRGTATEAGQAIVDRNAITILEQEIRDSNAALDQSKIDLTKLMAERKIASDKLDAKKAKVADFNATIQKLVDKGDQQALALEVAGKVAALENEIASDSATIKGMDDNIERLRGSIRQAESTVEHLTRQIDTVKATASVQRAQEAITSRTSGSNAKLRTAMDSLDRIQEQQRLKDAQLDAAKQLEDASGDGDLQKRLQAAGVVPSDTAAADVLARFTKPAN</sequence>
<dbReference type="PANTHER" id="PTHR31088">
    <property type="entry name" value="MEMBRANE-ASSOCIATED PROTEIN VIPP1, CHLOROPLASTIC"/>
    <property type="match status" value="1"/>
</dbReference>
<dbReference type="PANTHER" id="PTHR31088:SF9">
    <property type="entry name" value="PHAGE SHOCK PROTEIN A"/>
    <property type="match status" value="1"/>
</dbReference>
<feature type="coiled-coil region" evidence="2">
    <location>
        <begin position="111"/>
        <end position="145"/>
    </location>
</feature>
<gene>
    <name evidence="3" type="ORF">ISP14_04750</name>
</gene>
<dbReference type="Gene3D" id="1.20.5.170">
    <property type="match status" value="1"/>
</dbReference>
<protein>
    <submittedName>
        <fullName evidence="3">PspA/IM30 family protein</fullName>
    </submittedName>
</protein>
<evidence type="ECO:0000313" key="3">
    <source>
        <dbReference type="EMBL" id="MFK2930096.1"/>
    </source>
</evidence>
<proteinExistence type="inferred from homology"/>
<evidence type="ECO:0000313" key="4">
    <source>
        <dbReference type="Proteomes" id="UP001620397"/>
    </source>
</evidence>
<accession>A0ABW8KDI8</accession>
<comment type="similarity">
    <text evidence="1">Belongs to the PspA/Vipp/IM30 family.</text>
</comment>
<organism evidence="3 4">
    <name type="scientific">Dyella agri</name>
    <dbReference type="NCBI Taxonomy" id="1926869"/>
    <lineage>
        <taxon>Bacteria</taxon>
        <taxon>Pseudomonadati</taxon>
        <taxon>Pseudomonadota</taxon>
        <taxon>Gammaproteobacteria</taxon>
        <taxon>Lysobacterales</taxon>
        <taxon>Rhodanobacteraceae</taxon>
        <taxon>Dyella</taxon>
    </lineage>
</organism>
<keyword evidence="4" id="KW-1185">Reference proteome</keyword>
<dbReference type="RefSeq" id="WP_404536694.1">
    <property type="nucleotide sequence ID" value="NZ_JADIKL010000002.1"/>
</dbReference>
<reference evidence="3 4" key="1">
    <citation type="submission" date="2020-10" db="EMBL/GenBank/DDBJ databases">
        <title>Phylogeny of dyella-like bacteria.</title>
        <authorList>
            <person name="Fu J."/>
        </authorList>
    </citation>
    <scope>NUCLEOTIDE SEQUENCE [LARGE SCALE GENOMIC DNA]</scope>
    <source>
        <strain evidence="3 4">DKC-1</strain>
    </source>
</reference>
<feature type="coiled-coil region" evidence="2">
    <location>
        <begin position="49"/>
        <end position="83"/>
    </location>
</feature>
<comment type="caution">
    <text evidence="3">The sequence shown here is derived from an EMBL/GenBank/DDBJ whole genome shotgun (WGS) entry which is preliminary data.</text>
</comment>
<dbReference type="Proteomes" id="UP001620397">
    <property type="component" value="Unassembled WGS sequence"/>
</dbReference>
<evidence type="ECO:0000256" key="1">
    <source>
        <dbReference type="ARBA" id="ARBA00043985"/>
    </source>
</evidence>